<evidence type="ECO:0000256" key="1">
    <source>
        <dbReference type="ARBA" id="ARBA00022741"/>
    </source>
</evidence>
<feature type="domain" description="Sigma-54 factor interaction" evidence="4">
    <location>
        <begin position="167"/>
        <end position="380"/>
    </location>
</feature>
<protein>
    <submittedName>
        <fullName evidence="6">Sigma-54-dependent Fis family transcriptional regulator</fullName>
    </submittedName>
</protein>
<dbReference type="Pfam" id="PF14532">
    <property type="entry name" value="Sigma54_activ_2"/>
    <property type="match status" value="1"/>
</dbReference>
<dbReference type="PROSITE" id="PS50110">
    <property type="entry name" value="RESPONSE_REGULATORY"/>
    <property type="match status" value="1"/>
</dbReference>
<dbReference type="InterPro" id="IPR009057">
    <property type="entry name" value="Homeodomain-like_sf"/>
</dbReference>
<evidence type="ECO:0000313" key="7">
    <source>
        <dbReference type="Proteomes" id="UP000319809"/>
    </source>
</evidence>
<dbReference type="InterPro" id="IPR001789">
    <property type="entry name" value="Sig_transdc_resp-reg_receiver"/>
</dbReference>
<dbReference type="InterPro" id="IPR011006">
    <property type="entry name" value="CheY-like_superfamily"/>
</dbReference>
<name>A0A4Y5YBU3_9GAMM</name>
<dbReference type="CDD" id="cd00156">
    <property type="entry name" value="REC"/>
    <property type="match status" value="1"/>
</dbReference>
<proteinExistence type="predicted"/>
<dbReference type="PANTHER" id="PTHR32071">
    <property type="entry name" value="TRANSCRIPTIONAL REGULATORY PROTEIN"/>
    <property type="match status" value="1"/>
</dbReference>
<evidence type="ECO:0000259" key="5">
    <source>
        <dbReference type="PROSITE" id="PS50110"/>
    </source>
</evidence>
<gene>
    <name evidence="6" type="ORF">FH971_03750</name>
</gene>
<dbReference type="EMBL" id="CP041036">
    <property type="protein sequence ID" value="QDE30165.1"/>
    <property type="molecule type" value="Genomic_DNA"/>
</dbReference>
<dbReference type="Gene3D" id="3.40.50.300">
    <property type="entry name" value="P-loop containing nucleotide triphosphate hydrolases"/>
    <property type="match status" value="1"/>
</dbReference>
<accession>A0A4Y5YBU3</accession>
<dbReference type="GO" id="GO:0043565">
    <property type="term" value="F:sequence-specific DNA binding"/>
    <property type="evidence" value="ECO:0007669"/>
    <property type="project" value="InterPro"/>
</dbReference>
<dbReference type="KEGG" id="spol:FH971_03750"/>
<keyword evidence="2" id="KW-0067">ATP-binding</keyword>
<evidence type="ECO:0000259" key="4">
    <source>
        <dbReference type="PROSITE" id="PS50045"/>
    </source>
</evidence>
<feature type="domain" description="Response regulatory" evidence="5">
    <location>
        <begin position="14"/>
        <end position="145"/>
    </location>
</feature>
<dbReference type="PANTHER" id="PTHR32071:SF91">
    <property type="entry name" value="TUNGSTATE-RESPONSIVE TWO COMPONENT SIGMA54-DEPENDENT SIGNAL TRANSDUCTION SYSTEM RESPONSE REGULATOR FIS FAMILY"/>
    <property type="match status" value="1"/>
</dbReference>
<dbReference type="GO" id="GO:0006355">
    <property type="term" value="P:regulation of DNA-templated transcription"/>
    <property type="evidence" value="ECO:0007669"/>
    <property type="project" value="InterPro"/>
</dbReference>
<keyword evidence="3" id="KW-0597">Phosphoprotein</keyword>
<dbReference type="Gene3D" id="1.10.10.60">
    <property type="entry name" value="Homeodomain-like"/>
    <property type="match status" value="1"/>
</dbReference>
<dbReference type="SUPFAM" id="SSF46689">
    <property type="entry name" value="Homeodomain-like"/>
    <property type="match status" value="1"/>
</dbReference>
<dbReference type="GO" id="GO:0005524">
    <property type="term" value="F:ATP binding"/>
    <property type="evidence" value="ECO:0007669"/>
    <property type="project" value="UniProtKB-KW"/>
</dbReference>
<dbReference type="Pfam" id="PF02954">
    <property type="entry name" value="HTH_8"/>
    <property type="match status" value="1"/>
</dbReference>
<dbReference type="AlphaFoldDB" id="A0A4Y5YBU3"/>
<dbReference type="SUPFAM" id="SSF52540">
    <property type="entry name" value="P-loop containing nucleoside triphosphate hydrolases"/>
    <property type="match status" value="1"/>
</dbReference>
<dbReference type="RefSeq" id="WP_140233415.1">
    <property type="nucleotide sequence ID" value="NZ_CP041036.1"/>
</dbReference>
<sequence length="455" mass="53051">MNNNKSPSYIADAAVLVIEPDLNAWKKLDPILRLYFGFVKHTKTAEQAKVSFRRFHFNLIIIDSTLLKEFWQALTDNKQQLDTLHTVHSNTRDDIAELCFPLNFILMSRSNEPELIIEAMRMGACDFLAKPLLNKDVDQAINQWQLRLSRKKFAVISDNSNTQHSLFIGESEIVQNIRQNLYEISLSHHHLLIEGEAGTGKKLVVKQLQLFSTSQSQIINIDCRDPSQIDWHQLTNRCTQIKLHSYLVITHINLLSIAEQTQLLHLLNSPIFQNNSLLRIISLSQLSLLNLVENKIFLSDLYYRIAVVNISLPSLCQHPEDIVTLVKFFTNNLLRTMENNYDEILSRFQAWQTADFLSLTEHNWPNNAQELKNTVEKCLIQNITPQHYFMQTQQKELERTHDEHDFPIEWSLKKIEKAHILRVMNIYQGNRILTAEHLGVARKTIDRKLKEWKQD</sequence>
<evidence type="ECO:0000256" key="3">
    <source>
        <dbReference type="PROSITE-ProRule" id="PRU00169"/>
    </source>
</evidence>
<dbReference type="SUPFAM" id="SSF52172">
    <property type="entry name" value="CheY-like"/>
    <property type="match status" value="1"/>
</dbReference>
<organism evidence="6 7">
    <name type="scientific">Shewanella polaris</name>
    <dbReference type="NCBI Taxonomy" id="2588449"/>
    <lineage>
        <taxon>Bacteria</taxon>
        <taxon>Pseudomonadati</taxon>
        <taxon>Pseudomonadota</taxon>
        <taxon>Gammaproteobacteria</taxon>
        <taxon>Alteromonadales</taxon>
        <taxon>Shewanellaceae</taxon>
        <taxon>Shewanella</taxon>
    </lineage>
</organism>
<keyword evidence="1" id="KW-0547">Nucleotide-binding</keyword>
<evidence type="ECO:0000256" key="2">
    <source>
        <dbReference type="ARBA" id="ARBA00022840"/>
    </source>
</evidence>
<reference evidence="6 7" key="1">
    <citation type="submission" date="2019-06" db="EMBL/GenBank/DDBJ databases">
        <title>The genome of Shewanella sp. SM1901.</title>
        <authorList>
            <person name="Cha Q."/>
        </authorList>
    </citation>
    <scope>NUCLEOTIDE SEQUENCE [LARGE SCALE GENOMIC DNA]</scope>
    <source>
        <strain evidence="6 7">SM1901</strain>
    </source>
</reference>
<keyword evidence="7" id="KW-1185">Reference proteome</keyword>
<dbReference type="Proteomes" id="UP000319809">
    <property type="component" value="Chromosome"/>
</dbReference>
<dbReference type="PROSITE" id="PS50045">
    <property type="entry name" value="SIGMA54_INTERACT_4"/>
    <property type="match status" value="1"/>
</dbReference>
<feature type="modified residue" description="4-aspartylphosphate" evidence="3">
    <location>
        <position position="63"/>
    </location>
</feature>
<dbReference type="InterPro" id="IPR002197">
    <property type="entry name" value="HTH_Fis"/>
</dbReference>
<dbReference type="InterPro" id="IPR002078">
    <property type="entry name" value="Sigma_54_int"/>
</dbReference>
<dbReference type="InterPro" id="IPR027417">
    <property type="entry name" value="P-loop_NTPase"/>
</dbReference>
<dbReference type="Gene3D" id="1.10.8.60">
    <property type="match status" value="1"/>
</dbReference>
<evidence type="ECO:0000313" key="6">
    <source>
        <dbReference type="EMBL" id="QDE30165.1"/>
    </source>
</evidence>
<dbReference type="Gene3D" id="3.40.50.2300">
    <property type="match status" value="1"/>
</dbReference>
<dbReference type="GO" id="GO:0000160">
    <property type="term" value="P:phosphorelay signal transduction system"/>
    <property type="evidence" value="ECO:0007669"/>
    <property type="project" value="InterPro"/>
</dbReference>